<name>A0A6J4U1K0_9BACT</name>
<organism evidence="2">
    <name type="scientific">uncultured Thermomicrobiales bacterium</name>
    <dbReference type="NCBI Taxonomy" id="1645740"/>
    <lineage>
        <taxon>Bacteria</taxon>
        <taxon>Pseudomonadati</taxon>
        <taxon>Thermomicrobiota</taxon>
        <taxon>Thermomicrobia</taxon>
        <taxon>Thermomicrobiales</taxon>
        <taxon>environmental samples</taxon>
    </lineage>
</organism>
<accession>A0A6J4U1K0</accession>
<feature type="region of interest" description="Disordered" evidence="1">
    <location>
        <begin position="62"/>
        <end position="92"/>
    </location>
</feature>
<feature type="region of interest" description="Disordered" evidence="1">
    <location>
        <begin position="178"/>
        <end position="241"/>
    </location>
</feature>
<proteinExistence type="predicted"/>
<feature type="compositionally biased region" description="Basic and acidic residues" evidence="1">
    <location>
        <begin position="225"/>
        <end position="239"/>
    </location>
</feature>
<feature type="compositionally biased region" description="Basic residues" evidence="1">
    <location>
        <begin position="21"/>
        <end position="30"/>
    </location>
</feature>
<dbReference type="EMBL" id="CADCWE010000100">
    <property type="protein sequence ID" value="CAA9538365.1"/>
    <property type="molecule type" value="Genomic_DNA"/>
</dbReference>
<sequence>GPRVESPQAPLQGPQDPPPPAHRRTLRGRVRRDDPPGAPGGVALAHRQDLHLDRDRFYRRGHLVPTVAGGDPATGQRRLRPRRGQPDRPDRPLFQDCALHRDRHRDAGHRLAADRFLGARSDAQRKAGLVLLAPVRDDAVFGRCGVRLLLRRPARLRFSLHLSRPDLRLVAGRQPGNQLLPYPDDRPRDFLPDAGGDVPPLQIQHRQPETDAPVPQVRPNGHPGRLGDHHPQHRPDQHGLRRVALARLVRGRDRDRAGVWEAAEDDGGGGV</sequence>
<evidence type="ECO:0000313" key="2">
    <source>
        <dbReference type="EMBL" id="CAA9538365.1"/>
    </source>
</evidence>
<feature type="region of interest" description="Disordered" evidence="1">
    <location>
        <begin position="1"/>
        <end position="48"/>
    </location>
</feature>
<gene>
    <name evidence="2" type="ORF">AVDCRST_MAG73-1649</name>
</gene>
<feature type="non-terminal residue" evidence="2">
    <location>
        <position position="1"/>
    </location>
</feature>
<evidence type="ECO:0000256" key="1">
    <source>
        <dbReference type="SAM" id="MobiDB-lite"/>
    </source>
</evidence>
<feature type="non-terminal residue" evidence="2">
    <location>
        <position position="271"/>
    </location>
</feature>
<reference evidence="2" key="1">
    <citation type="submission" date="2020-02" db="EMBL/GenBank/DDBJ databases">
        <authorList>
            <person name="Meier V. D."/>
        </authorList>
    </citation>
    <scope>NUCLEOTIDE SEQUENCE</scope>
    <source>
        <strain evidence="2">AVDCRST_MAG73</strain>
    </source>
</reference>
<dbReference type="AlphaFoldDB" id="A0A6J4U1K0"/>
<protein>
    <submittedName>
        <fullName evidence="2">Twin-arginine translocation protein TatC</fullName>
    </submittedName>
</protein>